<organism evidence="2">
    <name type="scientific">Salix viminalis</name>
    <name type="common">Common osier</name>
    <name type="synonym">Basket willow</name>
    <dbReference type="NCBI Taxonomy" id="40686"/>
    <lineage>
        <taxon>Eukaryota</taxon>
        <taxon>Viridiplantae</taxon>
        <taxon>Streptophyta</taxon>
        <taxon>Embryophyta</taxon>
        <taxon>Tracheophyta</taxon>
        <taxon>Spermatophyta</taxon>
        <taxon>Magnoliopsida</taxon>
        <taxon>eudicotyledons</taxon>
        <taxon>Gunneridae</taxon>
        <taxon>Pentapetalae</taxon>
        <taxon>rosids</taxon>
        <taxon>fabids</taxon>
        <taxon>Malpighiales</taxon>
        <taxon>Salicaceae</taxon>
        <taxon>Saliceae</taxon>
        <taxon>Salix</taxon>
    </lineage>
</organism>
<sequence length="409" mass="46176">MSRRGSIFDSSTGRFASRSKRTPYMMNTDATTSRLIDRTDLEDNYMSEVPSSFPNEQDNYMSGYQHLLASDSYMRVDGANEDEENDIDDPINSDVNNDQNEDCLQTDNGQNSSGNNGPWHSWEKVPSMYKDELFKEFKEDKARISLNQQLARARTKALSKLQTTNIIDCMNNGPIWIQKEDWNTMIQEVWLTDGFQRRSESSKRNRLKQTDGKISSHSGGSVSFAAYRASMNVNETGTFVDNRSKTVVEKYRNEMIAKYGSDRDVHPSFDGEAWCQASGGVSKGRVYGAPRMPKSKVSASASQQSYSVHSTYPSIVIQELKDEFQVKDAVMKNMQRQIDTITNYIANQHGSNIRPEFMSQDMSTPVGTMPSRTMAPMGPTSSTVYRPRPHLLNSGSSASHQKQRKSFPP</sequence>
<feature type="region of interest" description="Disordered" evidence="1">
    <location>
        <begin position="80"/>
        <end position="122"/>
    </location>
</feature>
<protein>
    <submittedName>
        <fullName evidence="2">Uncharacterized protein</fullName>
    </submittedName>
</protein>
<dbReference type="Pfam" id="PF03004">
    <property type="entry name" value="Transposase_24"/>
    <property type="match status" value="1"/>
</dbReference>
<feature type="compositionally biased region" description="Polar residues" evidence="1">
    <location>
        <begin position="95"/>
        <end position="118"/>
    </location>
</feature>
<evidence type="ECO:0000256" key="1">
    <source>
        <dbReference type="SAM" id="MobiDB-lite"/>
    </source>
</evidence>
<dbReference type="AlphaFoldDB" id="A0A6N2KR78"/>
<feature type="region of interest" description="Disordered" evidence="1">
    <location>
        <begin position="19"/>
        <end position="39"/>
    </location>
</feature>
<feature type="compositionally biased region" description="Basic and acidic residues" evidence="1">
    <location>
        <begin position="197"/>
        <end position="211"/>
    </location>
</feature>
<dbReference type="InterPro" id="IPR004252">
    <property type="entry name" value="Probable_transposase_24"/>
</dbReference>
<feature type="compositionally biased region" description="Acidic residues" evidence="1">
    <location>
        <begin position="80"/>
        <end position="91"/>
    </location>
</feature>
<reference evidence="2" key="1">
    <citation type="submission" date="2019-03" db="EMBL/GenBank/DDBJ databases">
        <authorList>
            <person name="Mank J."/>
            <person name="Almeida P."/>
        </authorList>
    </citation>
    <scope>NUCLEOTIDE SEQUENCE</scope>
    <source>
        <strain evidence="2">78183</strain>
    </source>
</reference>
<evidence type="ECO:0000313" key="2">
    <source>
        <dbReference type="EMBL" id="VFU30164.1"/>
    </source>
</evidence>
<dbReference type="EMBL" id="CAADRP010000580">
    <property type="protein sequence ID" value="VFU30164.1"/>
    <property type="molecule type" value="Genomic_DNA"/>
</dbReference>
<name>A0A6N2KR78_SALVM</name>
<feature type="region of interest" description="Disordered" evidence="1">
    <location>
        <begin position="197"/>
        <end position="217"/>
    </location>
</feature>
<proteinExistence type="predicted"/>
<gene>
    <name evidence="2" type="ORF">SVIM_LOCUS114438</name>
</gene>
<feature type="region of interest" description="Disordered" evidence="1">
    <location>
        <begin position="368"/>
        <end position="409"/>
    </location>
</feature>
<accession>A0A6N2KR78</accession>